<dbReference type="GO" id="GO:0005829">
    <property type="term" value="C:cytosol"/>
    <property type="evidence" value="ECO:0007669"/>
    <property type="project" value="TreeGrafter"/>
</dbReference>
<protein>
    <recommendedName>
        <fullName evidence="2">Proline--tRNA ligase</fullName>
    </recommendedName>
</protein>
<dbReference type="PANTHER" id="PTHR42753:SF2">
    <property type="entry name" value="PROLINE--TRNA LIGASE"/>
    <property type="match status" value="1"/>
</dbReference>
<dbReference type="EMBL" id="LAZR01004026">
    <property type="protein sequence ID" value="KKN12507.1"/>
    <property type="molecule type" value="Genomic_DNA"/>
</dbReference>
<accession>A0A0F9NKH5</accession>
<sequence>MRASRYLIATQKETPSDAEIISHQLMLRAGMIRKLAAGLYTWLPMGLRTLRKVERIVREEMDKSGAQEVLMPAVQPAELWQESGRWTQYGG</sequence>
<dbReference type="SUPFAM" id="SSF55681">
    <property type="entry name" value="Class II aaRS and biotin synthetases"/>
    <property type="match status" value="1"/>
</dbReference>
<dbReference type="AlphaFoldDB" id="A0A0F9NKH5"/>
<dbReference type="PANTHER" id="PTHR42753">
    <property type="entry name" value="MITOCHONDRIAL RIBOSOME PROTEIN L39/PROLYL-TRNA LIGASE FAMILY MEMBER"/>
    <property type="match status" value="1"/>
</dbReference>
<dbReference type="GO" id="GO:0004827">
    <property type="term" value="F:proline-tRNA ligase activity"/>
    <property type="evidence" value="ECO:0007669"/>
    <property type="project" value="TreeGrafter"/>
</dbReference>
<dbReference type="GO" id="GO:0006433">
    <property type="term" value="P:prolyl-tRNA aminoacylation"/>
    <property type="evidence" value="ECO:0007669"/>
    <property type="project" value="TreeGrafter"/>
</dbReference>
<dbReference type="Gene3D" id="3.30.930.10">
    <property type="entry name" value="Bira Bifunctional Protein, Domain 2"/>
    <property type="match status" value="1"/>
</dbReference>
<reference evidence="1" key="1">
    <citation type="journal article" date="2015" name="Nature">
        <title>Complex archaea that bridge the gap between prokaryotes and eukaryotes.</title>
        <authorList>
            <person name="Spang A."/>
            <person name="Saw J.H."/>
            <person name="Jorgensen S.L."/>
            <person name="Zaremba-Niedzwiedzka K."/>
            <person name="Martijn J."/>
            <person name="Lind A.E."/>
            <person name="van Eijk R."/>
            <person name="Schleper C."/>
            <person name="Guy L."/>
            <person name="Ettema T.J."/>
        </authorList>
    </citation>
    <scope>NUCLEOTIDE SEQUENCE</scope>
</reference>
<evidence type="ECO:0000313" key="1">
    <source>
        <dbReference type="EMBL" id="KKN12507.1"/>
    </source>
</evidence>
<dbReference type="InterPro" id="IPR050062">
    <property type="entry name" value="Pro-tRNA_synthetase"/>
</dbReference>
<comment type="caution">
    <text evidence="1">The sequence shown here is derived from an EMBL/GenBank/DDBJ whole genome shotgun (WGS) entry which is preliminary data.</text>
</comment>
<feature type="non-terminal residue" evidence="1">
    <location>
        <position position="91"/>
    </location>
</feature>
<name>A0A0F9NKH5_9ZZZZ</name>
<organism evidence="1">
    <name type="scientific">marine sediment metagenome</name>
    <dbReference type="NCBI Taxonomy" id="412755"/>
    <lineage>
        <taxon>unclassified sequences</taxon>
        <taxon>metagenomes</taxon>
        <taxon>ecological metagenomes</taxon>
    </lineage>
</organism>
<proteinExistence type="predicted"/>
<dbReference type="InterPro" id="IPR045864">
    <property type="entry name" value="aa-tRNA-synth_II/BPL/LPL"/>
</dbReference>
<evidence type="ECO:0008006" key="2">
    <source>
        <dbReference type="Google" id="ProtNLM"/>
    </source>
</evidence>
<gene>
    <name evidence="1" type="ORF">LCGC14_1015700</name>
</gene>